<dbReference type="EC" id="2.7.11.22" evidence="4"/>
<dbReference type="GO" id="GO:0005737">
    <property type="term" value="C:cytoplasm"/>
    <property type="evidence" value="ECO:0007669"/>
    <property type="project" value="TreeGrafter"/>
</dbReference>
<dbReference type="GO" id="GO:0003697">
    <property type="term" value="F:single-stranded DNA binding"/>
    <property type="evidence" value="ECO:0007669"/>
    <property type="project" value="InterPro"/>
</dbReference>
<gene>
    <name evidence="26" type="primary">CDK3</name>
</gene>
<dbReference type="InterPro" id="IPR017441">
    <property type="entry name" value="Protein_kinase_ATP_BS"/>
</dbReference>
<dbReference type="SMART" id="SM00220">
    <property type="entry name" value="S_TKc"/>
    <property type="match status" value="1"/>
</dbReference>
<keyword evidence="8" id="KW-0808">Transferase</keyword>
<keyword evidence="16" id="KW-0131">Cell cycle</keyword>
<evidence type="ECO:0000256" key="16">
    <source>
        <dbReference type="ARBA" id="ARBA00023306"/>
    </source>
</evidence>
<dbReference type="GO" id="GO:0005524">
    <property type="term" value="F:ATP binding"/>
    <property type="evidence" value="ECO:0007669"/>
    <property type="project" value="UniProtKB-UniRule"/>
</dbReference>
<evidence type="ECO:0000256" key="15">
    <source>
        <dbReference type="ARBA" id="ARBA00023242"/>
    </source>
</evidence>
<dbReference type="GO" id="GO:0051301">
    <property type="term" value="P:cell division"/>
    <property type="evidence" value="ECO:0007669"/>
    <property type="project" value="UniProtKB-KW"/>
</dbReference>
<dbReference type="Gene3D" id="3.30.200.20">
    <property type="entry name" value="Phosphorylase Kinase, domain 1"/>
    <property type="match status" value="1"/>
</dbReference>
<dbReference type="FunFam" id="2.40.50.140:FF:000203">
    <property type="entry name" value="TEN1 subunit of CST complex"/>
    <property type="match status" value="1"/>
</dbReference>
<keyword evidence="14" id="KW-0238">DNA-binding</keyword>
<dbReference type="InterPro" id="IPR011009">
    <property type="entry name" value="Kinase-like_dom_sf"/>
</dbReference>
<name>G1LU02_AILME</name>
<dbReference type="SUPFAM" id="SSF56112">
    <property type="entry name" value="Protein kinase-like (PK-like)"/>
    <property type="match status" value="1"/>
</dbReference>
<dbReference type="GO" id="GO:0010389">
    <property type="term" value="P:regulation of G2/M transition of mitotic cell cycle"/>
    <property type="evidence" value="ECO:0007669"/>
    <property type="project" value="TreeGrafter"/>
</dbReference>
<dbReference type="Gene3D" id="1.10.510.10">
    <property type="entry name" value="Transferase(Phosphotransferase) domain 1"/>
    <property type="match status" value="1"/>
</dbReference>
<dbReference type="CDD" id="cd07860">
    <property type="entry name" value="STKc_CDK2_3"/>
    <property type="match status" value="1"/>
</dbReference>
<evidence type="ECO:0000256" key="22">
    <source>
        <dbReference type="ARBA" id="ARBA00079840"/>
    </source>
</evidence>
<evidence type="ECO:0000256" key="11">
    <source>
        <dbReference type="ARBA" id="ARBA00022777"/>
    </source>
</evidence>
<keyword evidence="6 24" id="KW-0723">Serine/threonine-protein kinase</keyword>
<dbReference type="GO" id="GO:1990879">
    <property type="term" value="C:CST complex"/>
    <property type="evidence" value="ECO:0007669"/>
    <property type="project" value="InterPro"/>
</dbReference>
<dbReference type="InterPro" id="IPR000719">
    <property type="entry name" value="Prot_kinase_dom"/>
</dbReference>
<evidence type="ECO:0000256" key="13">
    <source>
        <dbReference type="ARBA" id="ARBA00022895"/>
    </source>
</evidence>
<dbReference type="GO" id="GO:0010468">
    <property type="term" value="P:regulation of gene expression"/>
    <property type="evidence" value="ECO:0007669"/>
    <property type="project" value="TreeGrafter"/>
</dbReference>
<evidence type="ECO:0000256" key="10">
    <source>
        <dbReference type="ARBA" id="ARBA00022776"/>
    </source>
</evidence>
<keyword evidence="11" id="KW-0418">Kinase</keyword>
<dbReference type="eggNOG" id="KOG0594">
    <property type="taxonomic scope" value="Eukaryota"/>
</dbReference>
<dbReference type="Pfam" id="PF15490">
    <property type="entry name" value="Ten1_2"/>
    <property type="match status" value="1"/>
</dbReference>
<evidence type="ECO:0000256" key="6">
    <source>
        <dbReference type="ARBA" id="ARBA00022527"/>
    </source>
</evidence>
<evidence type="ECO:0000313" key="26">
    <source>
        <dbReference type="Ensembl" id="ENSAMEP00000010550.2"/>
    </source>
</evidence>
<comment type="similarity">
    <text evidence="3">Belongs to the protein kinase superfamily. CMGC Ser/Thr protein kinase family. CDC2/CDKX subfamily.</text>
</comment>
<dbReference type="Ensembl" id="ENSAMET00000011007.2">
    <property type="protein sequence ID" value="ENSAMEP00000010550.2"/>
    <property type="gene ID" value="ENSAMEG00000010028.2"/>
</dbReference>
<keyword evidence="5" id="KW-0158">Chromosome</keyword>
<keyword evidence="13" id="KW-0779">Telomere</keyword>
<accession>G1LU02</accession>
<dbReference type="PROSITE" id="PS50011">
    <property type="entry name" value="PROTEIN_KINASE_DOM"/>
    <property type="match status" value="1"/>
</dbReference>
<dbReference type="Gene3D" id="2.40.50.140">
    <property type="entry name" value="Nucleic acid-binding proteins"/>
    <property type="match status" value="1"/>
</dbReference>
<dbReference type="GO" id="GO:0000082">
    <property type="term" value="P:G1/S transition of mitotic cell cycle"/>
    <property type="evidence" value="ECO:0007669"/>
    <property type="project" value="TreeGrafter"/>
</dbReference>
<dbReference type="InterPro" id="IPR008271">
    <property type="entry name" value="Ser/Thr_kinase_AS"/>
</dbReference>
<dbReference type="GO" id="GO:0000307">
    <property type="term" value="C:cyclin-dependent protein kinase holoenzyme complex"/>
    <property type="evidence" value="ECO:0007669"/>
    <property type="project" value="Ensembl"/>
</dbReference>
<evidence type="ECO:0000256" key="3">
    <source>
        <dbReference type="ARBA" id="ARBA00006485"/>
    </source>
</evidence>
<dbReference type="OrthoDB" id="1732493at2759"/>
<comment type="catalytic activity">
    <reaction evidence="17">
        <text>L-threonyl-[protein] + ATP = O-phospho-L-threonyl-[protein] + ADP + H(+)</text>
        <dbReference type="Rhea" id="RHEA:46608"/>
        <dbReference type="Rhea" id="RHEA-COMP:11060"/>
        <dbReference type="Rhea" id="RHEA-COMP:11605"/>
        <dbReference type="ChEBI" id="CHEBI:15378"/>
        <dbReference type="ChEBI" id="CHEBI:30013"/>
        <dbReference type="ChEBI" id="CHEBI:30616"/>
        <dbReference type="ChEBI" id="CHEBI:61977"/>
        <dbReference type="ChEBI" id="CHEBI:456216"/>
        <dbReference type="EC" id="2.7.11.22"/>
    </reaction>
</comment>
<evidence type="ECO:0000256" key="17">
    <source>
        <dbReference type="ARBA" id="ARBA00047811"/>
    </source>
</evidence>
<comment type="subcellular location">
    <subcellularLocation>
        <location evidence="2">Chromosome</location>
        <location evidence="2">Telomere</location>
    </subcellularLocation>
    <subcellularLocation>
        <location evidence="1">Nucleus</location>
    </subcellularLocation>
</comment>
<dbReference type="GO" id="GO:0006974">
    <property type="term" value="P:DNA damage response"/>
    <property type="evidence" value="ECO:0007669"/>
    <property type="project" value="Ensembl"/>
</dbReference>
<evidence type="ECO:0000256" key="24">
    <source>
        <dbReference type="RuleBase" id="RU000304"/>
    </source>
</evidence>
<dbReference type="GO" id="GO:0045746">
    <property type="term" value="P:negative regulation of Notch signaling pathway"/>
    <property type="evidence" value="ECO:0007669"/>
    <property type="project" value="Ensembl"/>
</dbReference>
<evidence type="ECO:0000256" key="21">
    <source>
        <dbReference type="ARBA" id="ARBA00078215"/>
    </source>
</evidence>
<evidence type="ECO:0000313" key="27">
    <source>
        <dbReference type="Proteomes" id="UP000008912"/>
    </source>
</evidence>
<evidence type="ECO:0000256" key="1">
    <source>
        <dbReference type="ARBA" id="ARBA00004123"/>
    </source>
</evidence>
<sequence>MLPKPGIYYFPWEVSAGQVPDGATLRTFGRLCLYDVTQSRVTLRAQHGSDEHQILVCTKLVEPFQAHVDSLYLVLGELEHQDGGSVVKARVLTCVEGMNLPLLEQAVREQRSSAAMDVFQKVEKIGEGTYGVVYKAKNKETGQLVALKKIRLDLETEGVPSTAIREISLLKELKHPNIVRLLDVVHSEKKLYLVFEFLSQDLKKYMDSAPASELPLHLVKSYLLQLLQGVNFCHSHRVIHRDLKPQNLLINELGAIKLADFGLARAFGVPLRTYTHEVVTLWYRAPEILLGSKFYSTAVDVWSIGCIFAEMVTRRALFPGDSEIDQLFRIFRTLGTPSEAMWPGVTQLPDYKGSFPKWTRKGLEEIVPGLEPEGKDLLMQLLQYDPSRRISAKAALVHPYFSSTDTPRTPHQCVLERYCR</sequence>
<dbReference type="InterPro" id="IPR012340">
    <property type="entry name" value="NA-bd_OB-fold"/>
</dbReference>
<evidence type="ECO:0000256" key="2">
    <source>
        <dbReference type="ARBA" id="ARBA00004574"/>
    </source>
</evidence>
<feature type="binding site" evidence="23">
    <location>
        <position position="148"/>
    </location>
    <ligand>
        <name>ATP</name>
        <dbReference type="ChEBI" id="CHEBI:30616"/>
    </ligand>
</feature>
<reference evidence="26" key="2">
    <citation type="submission" date="2025-08" db="UniProtKB">
        <authorList>
            <consortium name="Ensembl"/>
        </authorList>
    </citation>
    <scope>IDENTIFICATION</scope>
</reference>
<dbReference type="PANTHER" id="PTHR24056">
    <property type="entry name" value="CELL DIVISION PROTEIN KINASE"/>
    <property type="match status" value="1"/>
</dbReference>
<evidence type="ECO:0000256" key="4">
    <source>
        <dbReference type="ARBA" id="ARBA00012425"/>
    </source>
</evidence>
<feature type="domain" description="Protein kinase" evidence="25">
    <location>
        <begin position="119"/>
        <end position="401"/>
    </location>
</feature>
<evidence type="ECO:0000256" key="19">
    <source>
        <dbReference type="ARBA" id="ARBA00061044"/>
    </source>
</evidence>
<dbReference type="InterPro" id="IPR050108">
    <property type="entry name" value="CDK"/>
</dbReference>
<organism evidence="26 27">
    <name type="scientific">Ailuropoda melanoleuca</name>
    <name type="common">Giant panda</name>
    <dbReference type="NCBI Taxonomy" id="9646"/>
    <lineage>
        <taxon>Eukaryota</taxon>
        <taxon>Metazoa</taxon>
        <taxon>Chordata</taxon>
        <taxon>Craniata</taxon>
        <taxon>Vertebrata</taxon>
        <taxon>Euteleostomi</taxon>
        <taxon>Mammalia</taxon>
        <taxon>Eutheria</taxon>
        <taxon>Laurasiatheria</taxon>
        <taxon>Carnivora</taxon>
        <taxon>Caniformia</taxon>
        <taxon>Ursidae</taxon>
        <taxon>Ailuropoda</taxon>
    </lineage>
</organism>
<dbReference type="AlphaFoldDB" id="G1LU02"/>
<dbReference type="GO" id="GO:0004693">
    <property type="term" value="F:cyclin-dependent protein serine/threonine kinase activity"/>
    <property type="evidence" value="ECO:0007669"/>
    <property type="project" value="UniProtKB-EC"/>
</dbReference>
<dbReference type="InParanoid" id="G1LU02"/>
<dbReference type="STRING" id="9646.ENSAMEP00000010550"/>
<evidence type="ECO:0000256" key="20">
    <source>
        <dbReference type="ARBA" id="ARBA00068173"/>
    </source>
</evidence>
<evidence type="ECO:0000256" key="7">
    <source>
        <dbReference type="ARBA" id="ARBA00022618"/>
    </source>
</evidence>
<comment type="catalytic activity">
    <reaction evidence="18">
        <text>L-seryl-[protein] + ATP = O-phospho-L-seryl-[protein] + ADP + H(+)</text>
        <dbReference type="Rhea" id="RHEA:17989"/>
        <dbReference type="Rhea" id="RHEA-COMP:9863"/>
        <dbReference type="Rhea" id="RHEA-COMP:11604"/>
        <dbReference type="ChEBI" id="CHEBI:15378"/>
        <dbReference type="ChEBI" id="CHEBI:29999"/>
        <dbReference type="ChEBI" id="CHEBI:30616"/>
        <dbReference type="ChEBI" id="CHEBI:83421"/>
        <dbReference type="ChEBI" id="CHEBI:456216"/>
        <dbReference type="EC" id="2.7.11.22"/>
    </reaction>
</comment>
<reference evidence="26" key="3">
    <citation type="submission" date="2025-09" db="UniProtKB">
        <authorList>
            <consortium name="Ensembl"/>
        </authorList>
    </citation>
    <scope>IDENTIFICATION</scope>
</reference>
<comment type="similarity">
    <text evidence="19">Belongs to the TEN1 family.</text>
</comment>
<evidence type="ECO:0000259" key="25">
    <source>
        <dbReference type="PROSITE" id="PS50011"/>
    </source>
</evidence>
<dbReference type="GO" id="GO:0045023">
    <property type="term" value="P:G0 to G1 transition"/>
    <property type="evidence" value="ECO:0007669"/>
    <property type="project" value="Ensembl"/>
</dbReference>
<dbReference type="InterPro" id="IPR029146">
    <property type="entry name" value="Ten1_animal_plant"/>
</dbReference>
<keyword evidence="12 23" id="KW-0067">ATP-binding</keyword>
<evidence type="ECO:0000256" key="9">
    <source>
        <dbReference type="ARBA" id="ARBA00022741"/>
    </source>
</evidence>
<evidence type="ECO:0000256" key="8">
    <source>
        <dbReference type="ARBA" id="ARBA00022679"/>
    </source>
</evidence>
<keyword evidence="15" id="KW-0539">Nucleus</keyword>
<keyword evidence="7" id="KW-0132">Cell division</keyword>
<keyword evidence="9 23" id="KW-0547">Nucleotide-binding</keyword>
<dbReference type="PANTHER" id="PTHR24056:SF462">
    <property type="entry name" value="CYCLIN-DEPENDENT KINASE 3"/>
    <property type="match status" value="1"/>
</dbReference>
<dbReference type="PROSITE" id="PS00107">
    <property type="entry name" value="PROTEIN_KINASE_ATP"/>
    <property type="match status" value="1"/>
</dbReference>
<reference evidence="26 27" key="1">
    <citation type="journal article" date="2010" name="Nature">
        <title>The sequence and de novo assembly of the giant panda genome.</title>
        <authorList>
            <person name="Li R."/>
            <person name="Fan W."/>
            <person name="Tian G."/>
            <person name="Zhu H."/>
            <person name="He L."/>
            <person name="Cai J."/>
            <person name="Huang Q."/>
            <person name="Cai Q."/>
            <person name="Li B."/>
            <person name="Bai Y."/>
            <person name="Zhang Z."/>
            <person name="Zhang Y."/>
            <person name="Wang W."/>
            <person name="Li J."/>
            <person name="Wei F."/>
            <person name="Li H."/>
            <person name="Jian M."/>
            <person name="Li J."/>
            <person name="Zhang Z."/>
            <person name="Nielsen R."/>
            <person name="Li D."/>
            <person name="Gu W."/>
            <person name="Yang Z."/>
            <person name="Xuan Z."/>
            <person name="Ryder O.A."/>
            <person name="Leung F.C."/>
            <person name="Zhou Y."/>
            <person name="Cao J."/>
            <person name="Sun X."/>
            <person name="Fu Y."/>
            <person name="Fang X."/>
            <person name="Guo X."/>
            <person name="Wang B."/>
            <person name="Hou R."/>
            <person name="Shen F."/>
            <person name="Mu B."/>
            <person name="Ni P."/>
            <person name="Lin R."/>
            <person name="Qian W."/>
            <person name="Wang G."/>
            <person name="Yu C."/>
            <person name="Nie W."/>
            <person name="Wang J."/>
            <person name="Wu Z."/>
            <person name="Liang H."/>
            <person name="Min J."/>
            <person name="Wu Q."/>
            <person name="Cheng S."/>
            <person name="Ruan J."/>
            <person name="Wang M."/>
            <person name="Shi Z."/>
            <person name="Wen M."/>
            <person name="Liu B."/>
            <person name="Ren X."/>
            <person name="Zheng H."/>
            <person name="Dong D."/>
            <person name="Cook K."/>
            <person name="Shan G."/>
            <person name="Zhang H."/>
            <person name="Kosiol C."/>
            <person name="Xie X."/>
            <person name="Lu Z."/>
            <person name="Zheng H."/>
            <person name="Li Y."/>
            <person name="Steiner C.C."/>
            <person name="Lam T.T."/>
            <person name="Lin S."/>
            <person name="Zhang Q."/>
            <person name="Li G."/>
            <person name="Tian J."/>
            <person name="Gong T."/>
            <person name="Liu H."/>
            <person name="Zhang D."/>
            <person name="Fang L."/>
            <person name="Ye C."/>
            <person name="Zhang J."/>
            <person name="Hu W."/>
            <person name="Xu A."/>
            <person name="Ren Y."/>
            <person name="Zhang G."/>
            <person name="Bruford M.W."/>
            <person name="Li Q."/>
            <person name="Ma L."/>
            <person name="Guo Y."/>
            <person name="An N."/>
            <person name="Hu Y."/>
            <person name="Zheng Y."/>
            <person name="Shi Y."/>
            <person name="Li Z."/>
            <person name="Liu Q."/>
            <person name="Chen Y."/>
            <person name="Zhao J."/>
            <person name="Qu N."/>
            <person name="Zhao S."/>
            <person name="Tian F."/>
            <person name="Wang X."/>
            <person name="Wang H."/>
            <person name="Xu L."/>
            <person name="Liu X."/>
            <person name="Vinar T."/>
            <person name="Wang Y."/>
            <person name="Lam T.W."/>
            <person name="Yiu S.M."/>
            <person name="Liu S."/>
            <person name="Zhang H."/>
            <person name="Li D."/>
            <person name="Huang Y."/>
            <person name="Wang X."/>
            <person name="Yang G."/>
            <person name="Jiang Z."/>
            <person name="Wang J."/>
            <person name="Qin N."/>
            <person name="Li L."/>
            <person name="Li J."/>
            <person name="Bolund L."/>
            <person name="Kristiansen K."/>
            <person name="Wong G.K."/>
            <person name="Olson M."/>
            <person name="Zhang X."/>
            <person name="Li S."/>
            <person name="Yang H."/>
            <person name="Wang J."/>
            <person name="Wang J."/>
        </authorList>
    </citation>
    <scope>NUCLEOTIDE SEQUENCE [LARGE SCALE GENOMIC DNA]</scope>
</reference>
<dbReference type="FunFam" id="3.30.200.20:FF:000599">
    <property type="entry name" value="Cyclin-dependent kinase 2"/>
    <property type="match status" value="1"/>
</dbReference>
<dbReference type="HOGENOM" id="CLU_000288_181_1_1"/>
<evidence type="ECO:0000256" key="23">
    <source>
        <dbReference type="PROSITE-ProRule" id="PRU10141"/>
    </source>
</evidence>
<dbReference type="Pfam" id="PF00069">
    <property type="entry name" value="Pkinase"/>
    <property type="match status" value="1"/>
</dbReference>
<dbReference type="Proteomes" id="UP000008912">
    <property type="component" value="Unassembled WGS sequence"/>
</dbReference>
<evidence type="ECO:0000256" key="18">
    <source>
        <dbReference type="ARBA" id="ARBA00048367"/>
    </source>
</evidence>
<dbReference type="GO" id="GO:0007165">
    <property type="term" value="P:signal transduction"/>
    <property type="evidence" value="ECO:0007669"/>
    <property type="project" value="TreeGrafter"/>
</dbReference>
<dbReference type="GO" id="GO:0030332">
    <property type="term" value="F:cyclin binding"/>
    <property type="evidence" value="ECO:0007669"/>
    <property type="project" value="TreeGrafter"/>
</dbReference>
<dbReference type="PROSITE" id="PS00108">
    <property type="entry name" value="PROTEIN_KINASE_ST"/>
    <property type="match status" value="1"/>
</dbReference>
<keyword evidence="27" id="KW-1185">Reference proteome</keyword>
<dbReference type="FunFam" id="1.10.510.10:FF:000144">
    <property type="entry name" value="Cyclin-dependent kinase 2"/>
    <property type="match status" value="1"/>
</dbReference>
<keyword evidence="10" id="KW-0498">Mitosis</keyword>
<evidence type="ECO:0000256" key="5">
    <source>
        <dbReference type="ARBA" id="ARBA00022454"/>
    </source>
</evidence>
<proteinExistence type="inferred from homology"/>
<evidence type="ECO:0000256" key="14">
    <source>
        <dbReference type="ARBA" id="ARBA00023125"/>
    </source>
</evidence>
<evidence type="ECO:0000256" key="12">
    <source>
        <dbReference type="ARBA" id="ARBA00022840"/>
    </source>
</evidence>
<protein>
    <recommendedName>
        <fullName evidence="20">CST complex subunit TEN1</fullName>
        <ecNumber evidence="4">2.7.11.22</ecNumber>
    </recommendedName>
    <alternativeName>
        <fullName evidence="22">Protein telomeric pathways with STN1 homolog</fullName>
    </alternativeName>
    <alternativeName>
        <fullName evidence="21">Telomere length regulation protein TEN1 homolog</fullName>
    </alternativeName>
</protein>
<dbReference type="GeneTree" id="ENSGT00940000153335"/>